<feature type="compositionally biased region" description="Polar residues" evidence="1">
    <location>
        <begin position="8"/>
        <end position="18"/>
    </location>
</feature>
<dbReference type="AlphaFoldDB" id="A0AAW7TDK9"/>
<dbReference type="EMBL" id="JAUJRV010000036">
    <property type="protein sequence ID" value="MDN7798858.1"/>
    <property type="molecule type" value="Genomic_DNA"/>
</dbReference>
<evidence type="ECO:0000313" key="3">
    <source>
        <dbReference type="Proteomes" id="UP001171620"/>
    </source>
</evidence>
<evidence type="ECO:0000313" key="2">
    <source>
        <dbReference type="EMBL" id="MDN7798858.1"/>
    </source>
</evidence>
<organism evidence="2 3">
    <name type="scientific">Burkholderia vietnamiensis</name>
    <dbReference type="NCBI Taxonomy" id="60552"/>
    <lineage>
        <taxon>Bacteria</taxon>
        <taxon>Pseudomonadati</taxon>
        <taxon>Pseudomonadota</taxon>
        <taxon>Betaproteobacteria</taxon>
        <taxon>Burkholderiales</taxon>
        <taxon>Burkholderiaceae</taxon>
        <taxon>Burkholderia</taxon>
        <taxon>Burkholderia cepacia complex</taxon>
    </lineage>
</organism>
<protein>
    <submittedName>
        <fullName evidence="2">Uncharacterized protein</fullName>
    </submittedName>
</protein>
<comment type="caution">
    <text evidence="2">The sequence shown here is derived from an EMBL/GenBank/DDBJ whole genome shotgun (WGS) entry which is preliminary data.</text>
</comment>
<feature type="region of interest" description="Disordered" evidence="1">
    <location>
        <begin position="1"/>
        <end position="47"/>
    </location>
</feature>
<dbReference type="RefSeq" id="WP_176328992.1">
    <property type="nucleotide sequence ID" value="NZ_CADFFI010000022.1"/>
</dbReference>
<dbReference type="Proteomes" id="UP001171620">
    <property type="component" value="Unassembled WGS sequence"/>
</dbReference>
<proteinExistence type="predicted"/>
<sequence length="156" mass="16472">MHHDHSSADSGDNNANAETSHETQRQAPSKQSTTQADGSTPAEPSKLDMLRTSRQQGVFIDHIGEFGVVVRRDSNCDYLGNGVGVKVALINTNVDSDNFLGFGCATTTDAETAKVTWLSGGEGLTEVPIGEFTPLNQIGNGPGTAMMILHSAAEQI</sequence>
<accession>A0AAW7TDK9</accession>
<gene>
    <name evidence="2" type="ORF">QZM33_28370</name>
</gene>
<evidence type="ECO:0000256" key="1">
    <source>
        <dbReference type="SAM" id="MobiDB-lite"/>
    </source>
</evidence>
<name>A0AAW7TDK9_BURVI</name>
<feature type="compositionally biased region" description="Polar residues" evidence="1">
    <location>
        <begin position="25"/>
        <end position="38"/>
    </location>
</feature>
<reference evidence="2" key="1">
    <citation type="submission" date="2023-07" db="EMBL/GenBank/DDBJ databases">
        <title>A collection of bacterial strains from the Burkholderia cepacia Research Laboratory and Repository.</title>
        <authorList>
            <person name="Lipuma J."/>
            <person name="Spilker T."/>
            <person name="Caverly L."/>
        </authorList>
    </citation>
    <scope>NUCLEOTIDE SEQUENCE</scope>
    <source>
        <strain evidence="2">AU44268</strain>
    </source>
</reference>